<dbReference type="RefSeq" id="WP_155190864.1">
    <property type="nucleotide sequence ID" value="NZ_BAAAEA010000001.1"/>
</dbReference>
<comment type="caution">
    <text evidence="1">The sequence shown here is derived from an EMBL/GenBank/DDBJ whole genome shotgun (WGS) entry which is preliminary data.</text>
</comment>
<evidence type="ECO:0000313" key="1">
    <source>
        <dbReference type="EMBL" id="SMP04108.1"/>
    </source>
</evidence>
<keyword evidence="2" id="KW-1185">Reference proteome</keyword>
<name>A0ABY1N9D8_9HYPH</name>
<dbReference type="InterPro" id="IPR021070">
    <property type="entry name" value="Killing_trait_RebB"/>
</dbReference>
<dbReference type="EMBL" id="FXTT01000001">
    <property type="protein sequence ID" value="SMP04108.1"/>
    <property type="molecule type" value="Genomic_DNA"/>
</dbReference>
<dbReference type="Proteomes" id="UP001157914">
    <property type="component" value="Unassembled WGS sequence"/>
</dbReference>
<sequence length="125" mass="12963">MPAPSPKNTPDTASEALDQLEQDLEGLDKAAAAANLNDLVLGMSPALAATSLYLSNAHSLSVLYENAVATQQQQTQLAQASLKAGLKQLHALASQGAQAADARMDPDQSIIDLLKAVKEMGAPGR</sequence>
<accession>A0ABY1N9D8</accession>
<evidence type="ECO:0000313" key="2">
    <source>
        <dbReference type="Proteomes" id="UP001157914"/>
    </source>
</evidence>
<proteinExistence type="predicted"/>
<gene>
    <name evidence="1" type="ORF">SAMN06265374_0583</name>
</gene>
<organism evidence="1 2">
    <name type="scientific">Roseibium denhamense</name>
    <dbReference type="NCBI Taxonomy" id="76305"/>
    <lineage>
        <taxon>Bacteria</taxon>
        <taxon>Pseudomonadati</taxon>
        <taxon>Pseudomonadota</taxon>
        <taxon>Alphaproteobacteria</taxon>
        <taxon>Hyphomicrobiales</taxon>
        <taxon>Stappiaceae</taxon>
        <taxon>Roseibium</taxon>
    </lineage>
</organism>
<protein>
    <submittedName>
        <fullName evidence="1">Killing trait domain-containing protein</fullName>
    </submittedName>
</protein>
<dbReference type="Pfam" id="PF11747">
    <property type="entry name" value="RebB"/>
    <property type="match status" value="1"/>
</dbReference>
<reference evidence="1 2" key="1">
    <citation type="submission" date="2017-05" db="EMBL/GenBank/DDBJ databases">
        <authorList>
            <person name="Varghese N."/>
            <person name="Submissions S."/>
        </authorList>
    </citation>
    <scope>NUCLEOTIDE SEQUENCE [LARGE SCALE GENOMIC DNA]</scope>
    <source>
        <strain evidence="1 2">DSM 15949</strain>
    </source>
</reference>